<comment type="caution">
    <text evidence="14">The sequence shown here is derived from an EMBL/GenBank/DDBJ whole genome shotgun (WGS) entry which is preliminary data.</text>
</comment>
<evidence type="ECO:0000256" key="1">
    <source>
        <dbReference type="ARBA" id="ARBA00001933"/>
    </source>
</evidence>
<dbReference type="Pfam" id="PF00155">
    <property type="entry name" value="Aminotran_1_2"/>
    <property type="match status" value="1"/>
</dbReference>
<evidence type="ECO:0000256" key="5">
    <source>
        <dbReference type="ARBA" id="ARBA00013187"/>
    </source>
</evidence>
<accession>A0ABS9W9V4</accession>
<proteinExistence type="inferred from homology"/>
<dbReference type="EMBL" id="JALBUU010000055">
    <property type="protein sequence ID" value="MCI0755768.1"/>
    <property type="molecule type" value="Genomic_DNA"/>
</dbReference>
<dbReference type="InterPro" id="IPR015421">
    <property type="entry name" value="PyrdxlP-dep_Trfase_major"/>
</dbReference>
<dbReference type="Gene3D" id="3.90.1150.10">
    <property type="entry name" value="Aspartate Aminotransferase, domain 1"/>
    <property type="match status" value="1"/>
</dbReference>
<comment type="subunit">
    <text evidence="4">Homodimer.</text>
</comment>
<evidence type="ECO:0000313" key="14">
    <source>
        <dbReference type="EMBL" id="MCI0755768.1"/>
    </source>
</evidence>
<dbReference type="InterPro" id="IPR015422">
    <property type="entry name" value="PyrdxlP-dep_Trfase_small"/>
</dbReference>
<comment type="pathway">
    <text evidence="2">Cofactor biosynthesis; biotin biosynthesis.</text>
</comment>
<keyword evidence="15" id="KW-1185">Reference proteome</keyword>
<comment type="cofactor">
    <cofactor evidence="1 12">
        <name>pyridoxal 5'-phosphate</name>
        <dbReference type="ChEBI" id="CHEBI:597326"/>
    </cofactor>
</comment>
<dbReference type="GO" id="GO:0008483">
    <property type="term" value="F:transaminase activity"/>
    <property type="evidence" value="ECO:0007669"/>
    <property type="project" value="UniProtKB-KW"/>
</dbReference>
<keyword evidence="8 12" id="KW-0663">Pyridoxal phosphate</keyword>
<evidence type="ECO:0000256" key="6">
    <source>
        <dbReference type="ARBA" id="ARBA00022679"/>
    </source>
</evidence>
<evidence type="ECO:0000256" key="9">
    <source>
        <dbReference type="ARBA" id="ARBA00032610"/>
    </source>
</evidence>
<dbReference type="InterPro" id="IPR015424">
    <property type="entry name" value="PyrdxlP-dep_Trfase"/>
</dbReference>
<dbReference type="InterPro" id="IPR001917">
    <property type="entry name" value="Aminotrans_II_pyridoxalP_BS"/>
</dbReference>
<evidence type="ECO:0000256" key="11">
    <source>
        <dbReference type="ARBA" id="ARBA00047715"/>
    </source>
</evidence>
<keyword evidence="14" id="KW-0032">Aminotransferase</keyword>
<dbReference type="Proteomes" id="UP001201985">
    <property type="component" value="Unassembled WGS sequence"/>
</dbReference>
<dbReference type="PROSITE" id="PS00599">
    <property type="entry name" value="AA_TRANSFER_CLASS_2"/>
    <property type="match status" value="1"/>
</dbReference>
<evidence type="ECO:0000256" key="3">
    <source>
        <dbReference type="ARBA" id="ARBA00010008"/>
    </source>
</evidence>
<name>A0ABS9W9V4_9PROT</name>
<reference evidence="14 15" key="1">
    <citation type="submission" date="2022-03" db="EMBL/GenBank/DDBJ databases">
        <title>Complete genome analysis of Roseomonas KG 17.1 : a prolific producer of plant growth promoters.</title>
        <authorList>
            <person name="Saadouli I."/>
            <person name="Najjari A."/>
            <person name="Mosbah A."/>
            <person name="Ouzari H.I."/>
        </authorList>
    </citation>
    <scope>NUCLEOTIDE SEQUENCE [LARGE SCALE GENOMIC DNA]</scope>
    <source>
        <strain evidence="14 15">KG17-1</strain>
    </source>
</reference>
<evidence type="ECO:0000256" key="2">
    <source>
        <dbReference type="ARBA" id="ARBA00004746"/>
    </source>
</evidence>
<organism evidence="14 15">
    <name type="scientific">Teichococcus vastitatis</name>
    <dbReference type="NCBI Taxonomy" id="2307076"/>
    <lineage>
        <taxon>Bacteria</taxon>
        <taxon>Pseudomonadati</taxon>
        <taxon>Pseudomonadota</taxon>
        <taxon>Alphaproteobacteria</taxon>
        <taxon>Acetobacterales</taxon>
        <taxon>Roseomonadaceae</taxon>
        <taxon>Roseomonas</taxon>
    </lineage>
</organism>
<dbReference type="InterPro" id="IPR004839">
    <property type="entry name" value="Aminotransferase_I/II_large"/>
</dbReference>
<dbReference type="PANTHER" id="PTHR13693">
    <property type="entry name" value="CLASS II AMINOTRANSFERASE/8-AMINO-7-OXONONANOATE SYNTHASE"/>
    <property type="match status" value="1"/>
</dbReference>
<dbReference type="Gene3D" id="3.40.640.10">
    <property type="entry name" value="Type I PLP-dependent aspartate aminotransferase-like (Major domain)"/>
    <property type="match status" value="1"/>
</dbReference>
<evidence type="ECO:0000256" key="10">
    <source>
        <dbReference type="ARBA" id="ARBA00033381"/>
    </source>
</evidence>
<protein>
    <recommendedName>
        <fullName evidence="5">8-amino-7-oxononanoate synthase</fullName>
        <ecNumber evidence="5">2.3.1.47</ecNumber>
    </recommendedName>
    <alternativeName>
        <fullName evidence="9">7-keto-8-amino-pelargonic acid synthase</fullName>
    </alternativeName>
    <alternativeName>
        <fullName evidence="10">8-amino-7-ketopelargonate synthase</fullName>
    </alternativeName>
</protein>
<feature type="domain" description="Aminotransferase class I/classII large" evidence="13">
    <location>
        <begin position="77"/>
        <end position="420"/>
    </location>
</feature>
<evidence type="ECO:0000259" key="13">
    <source>
        <dbReference type="Pfam" id="PF00155"/>
    </source>
</evidence>
<evidence type="ECO:0000256" key="7">
    <source>
        <dbReference type="ARBA" id="ARBA00022756"/>
    </source>
</evidence>
<dbReference type="SUPFAM" id="SSF53383">
    <property type="entry name" value="PLP-dependent transferases"/>
    <property type="match status" value="1"/>
</dbReference>
<evidence type="ECO:0000256" key="12">
    <source>
        <dbReference type="RuleBase" id="RU003693"/>
    </source>
</evidence>
<keyword evidence="7" id="KW-0093">Biotin biosynthesis</keyword>
<dbReference type="EC" id="2.3.1.47" evidence="5"/>
<evidence type="ECO:0000256" key="4">
    <source>
        <dbReference type="ARBA" id="ARBA00011738"/>
    </source>
</evidence>
<dbReference type="InterPro" id="IPR050087">
    <property type="entry name" value="AON_synthase_class-II"/>
</dbReference>
<dbReference type="RefSeq" id="WP_241793619.1">
    <property type="nucleotide sequence ID" value="NZ_JALBUU010000055.1"/>
</dbReference>
<dbReference type="PANTHER" id="PTHR13693:SF100">
    <property type="entry name" value="8-AMINO-7-OXONONANOATE SYNTHASE"/>
    <property type="match status" value="1"/>
</dbReference>
<keyword evidence="6" id="KW-0808">Transferase</keyword>
<evidence type="ECO:0000313" key="15">
    <source>
        <dbReference type="Proteomes" id="UP001201985"/>
    </source>
</evidence>
<sequence>MPSDILGSLRALVCDSKTAPAPRVDYGRMTDFSTMPDWVSYQSMQNAFQRDKIFADYYFLPRSGRMEAEIDTPQGRKLLFSGYNYLGLANDPRVVEATQRAVQIYGSHAGAARMVGGEIDAHRELEQELAEFTGHEDAVVCVSGYGANVSVLAYLLGKKDLLVHDNLMHNSGIAGGVQSGARRMAFPHNDYDTLERILAEHRDHADRVIILVEGSYSMDGDIADLPRLLEIKRRWGCWLMVDEAHSIGTLGETGRGLAEHWSLPSSGIDIVMGTLSKSFSSCGGFICGGKPMIALLRTYAPGLLLYSTGISPANTAAALAALRVLKAEPERVARLQENSRMFCVEARDRGMDIGDAAGLAPIVPVIIGHDMKGLRVASRLFEQGVLAHPILYPVVPRDSSRIRFFITAMHEPAQIHHTLDLLQKELAD</sequence>
<comment type="similarity">
    <text evidence="3">Belongs to the class-II pyridoxal-phosphate-dependent aminotransferase family. BioF subfamily.</text>
</comment>
<gene>
    <name evidence="14" type="ORF">MON41_19050</name>
</gene>
<comment type="catalytic activity">
    <reaction evidence="11">
        <text>6-carboxyhexanoyl-[ACP] + L-alanine + H(+) = (8S)-8-amino-7-oxononanoate + holo-[ACP] + CO2</text>
        <dbReference type="Rhea" id="RHEA:42288"/>
        <dbReference type="Rhea" id="RHEA-COMP:9685"/>
        <dbReference type="Rhea" id="RHEA-COMP:9955"/>
        <dbReference type="ChEBI" id="CHEBI:15378"/>
        <dbReference type="ChEBI" id="CHEBI:16526"/>
        <dbReference type="ChEBI" id="CHEBI:57972"/>
        <dbReference type="ChEBI" id="CHEBI:64479"/>
        <dbReference type="ChEBI" id="CHEBI:78846"/>
        <dbReference type="ChEBI" id="CHEBI:149468"/>
        <dbReference type="EC" id="2.3.1.47"/>
    </reaction>
</comment>
<evidence type="ECO:0000256" key="8">
    <source>
        <dbReference type="ARBA" id="ARBA00022898"/>
    </source>
</evidence>